<keyword evidence="3" id="KW-1185">Reference proteome</keyword>
<protein>
    <submittedName>
        <fullName evidence="2">Uncharacterized protein</fullName>
    </submittedName>
</protein>
<evidence type="ECO:0000256" key="1">
    <source>
        <dbReference type="SAM" id="Phobius"/>
    </source>
</evidence>
<feature type="transmembrane region" description="Helical" evidence="1">
    <location>
        <begin position="47"/>
        <end position="69"/>
    </location>
</feature>
<feature type="transmembrane region" description="Helical" evidence="1">
    <location>
        <begin position="81"/>
        <end position="103"/>
    </location>
</feature>
<keyword evidence="1" id="KW-1133">Transmembrane helix</keyword>
<organism evidence="2 3">
    <name type="scientific">Mobilicoccus pelagius NBRC 104925</name>
    <dbReference type="NCBI Taxonomy" id="1089455"/>
    <lineage>
        <taxon>Bacteria</taxon>
        <taxon>Bacillati</taxon>
        <taxon>Actinomycetota</taxon>
        <taxon>Actinomycetes</taxon>
        <taxon>Micrococcales</taxon>
        <taxon>Dermatophilaceae</taxon>
        <taxon>Mobilicoccus</taxon>
    </lineage>
</organism>
<dbReference type="Proteomes" id="UP000004367">
    <property type="component" value="Unassembled WGS sequence"/>
</dbReference>
<dbReference type="AlphaFoldDB" id="H5UPA6"/>
<keyword evidence="1" id="KW-0812">Transmembrane</keyword>
<dbReference type="EMBL" id="BAFE01000019">
    <property type="protein sequence ID" value="GAB47564.1"/>
    <property type="molecule type" value="Genomic_DNA"/>
</dbReference>
<sequence length="120" mass="13554">MPRRVRVTSPRRGATHVGDRSRYRDLEEETALGEVYVEAILRAQRRLAISLVACVVLLLVLLPTALVLLPETWTPAGLVVPLPWLLLGVVVYPSALFLTHRFVRAAERIEREFVELMDSP</sequence>
<keyword evidence="1" id="KW-0472">Membrane</keyword>
<evidence type="ECO:0000313" key="3">
    <source>
        <dbReference type="Proteomes" id="UP000004367"/>
    </source>
</evidence>
<name>H5UPA6_9MICO</name>
<gene>
    <name evidence="2" type="ORF">MOPEL_020_00500</name>
</gene>
<reference evidence="2 3" key="1">
    <citation type="submission" date="2012-02" db="EMBL/GenBank/DDBJ databases">
        <title>Whole genome shotgun sequence of Mobilicoccus pelagius NBRC 104925.</title>
        <authorList>
            <person name="Yoshida Y."/>
            <person name="Hosoyama A."/>
            <person name="Tsuchikane K."/>
            <person name="Katsumata H."/>
            <person name="Yamazaki S."/>
            <person name="Fujita N."/>
        </authorList>
    </citation>
    <scope>NUCLEOTIDE SEQUENCE [LARGE SCALE GENOMIC DNA]</scope>
    <source>
        <strain evidence="2 3">NBRC 104925</strain>
    </source>
</reference>
<evidence type="ECO:0000313" key="2">
    <source>
        <dbReference type="EMBL" id="GAB47564.1"/>
    </source>
</evidence>
<dbReference type="STRING" id="1089455.MOPEL_020_00500"/>
<accession>H5UPA6</accession>
<comment type="caution">
    <text evidence="2">The sequence shown here is derived from an EMBL/GenBank/DDBJ whole genome shotgun (WGS) entry which is preliminary data.</text>
</comment>
<proteinExistence type="predicted"/>
<dbReference type="eggNOG" id="ENOG5032DMZ">
    <property type="taxonomic scope" value="Bacteria"/>
</dbReference>